<protein>
    <submittedName>
        <fullName evidence="4">DNA binding domain-containing protein</fullName>
    </submittedName>
</protein>
<gene>
    <name evidence="4" type="ORF">C440_02553</name>
</gene>
<keyword evidence="5" id="KW-1185">Reference proteome</keyword>
<evidence type="ECO:0000256" key="1">
    <source>
        <dbReference type="ARBA" id="ARBA00023015"/>
    </source>
</evidence>
<dbReference type="PATRIC" id="fig|662479.7.peg.519"/>
<accession>M0IPY8</accession>
<evidence type="ECO:0000256" key="2">
    <source>
        <dbReference type="ARBA" id="ARBA00023163"/>
    </source>
</evidence>
<proteinExistence type="predicted"/>
<comment type="caution">
    <text evidence="4">The sequence shown here is derived from an EMBL/GenBank/DDBJ whole genome shotgun (WGS) entry which is preliminary data.</text>
</comment>
<evidence type="ECO:0000313" key="4">
    <source>
        <dbReference type="EMBL" id="ELZ98092.1"/>
    </source>
</evidence>
<dbReference type="AlphaFoldDB" id="M0IPY8"/>
<dbReference type="InterPro" id="IPR007050">
    <property type="entry name" value="HTH_bacterioopsin"/>
</dbReference>
<dbReference type="RefSeq" id="WP_008317953.1">
    <property type="nucleotide sequence ID" value="NZ_AOLN01000004.1"/>
</dbReference>
<dbReference type="EMBL" id="AOLN01000004">
    <property type="protein sequence ID" value="ELZ98092.1"/>
    <property type="molecule type" value="Genomic_DNA"/>
</dbReference>
<feature type="domain" description="HTH bat-type" evidence="3">
    <location>
        <begin position="167"/>
        <end position="218"/>
    </location>
</feature>
<dbReference type="PANTHER" id="PTHR34236">
    <property type="entry name" value="DIMETHYL SULFOXIDE REDUCTASE TRANSCRIPTIONAL ACTIVATOR"/>
    <property type="match status" value="1"/>
</dbReference>
<reference evidence="4 5" key="1">
    <citation type="journal article" date="2014" name="PLoS Genet.">
        <title>Phylogenetically driven sequencing of extremely halophilic archaea reveals strategies for static and dynamic osmo-response.</title>
        <authorList>
            <person name="Becker E.A."/>
            <person name="Seitzer P.M."/>
            <person name="Tritt A."/>
            <person name="Larsen D."/>
            <person name="Krusor M."/>
            <person name="Yao A.I."/>
            <person name="Wu D."/>
            <person name="Madern D."/>
            <person name="Eisen J.A."/>
            <person name="Darling A.E."/>
            <person name="Facciotti M.T."/>
        </authorList>
    </citation>
    <scope>NUCLEOTIDE SEQUENCE [LARGE SCALE GENOMIC DNA]</scope>
    <source>
        <strain evidence="4 5">ATCC BAA-1512</strain>
    </source>
</reference>
<keyword evidence="1" id="KW-0805">Transcription regulation</keyword>
<dbReference type="OrthoDB" id="202021at2157"/>
<name>M0IPY8_9EURY</name>
<evidence type="ECO:0000259" key="3">
    <source>
        <dbReference type="Pfam" id="PF04967"/>
    </source>
</evidence>
<dbReference type="InterPro" id="IPR036388">
    <property type="entry name" value="WH-like_DNA-bd_sf"/>
</dbReference>
<keyword evidence="2" id="KW-0804">Transcription</keyword>
<dbReference type="Proteomes" id="UP000011550">
    <property type="component" value="Unassembled WGS sequence"/>
</dbReference>
<dbReference type="Gene3D" id="1.10.10.10">
    <property type="entry name" value="Winged helix-like DNA-binding domain superfamily/Winged helix DNA-binding domain"/>
    <property type="match status" value="1"/>
</dbReference>
<dbReference type="Pfam" id="PF04967">
    <property type="entry name" value="HTH_10"/>
    <property type="match status" value="1"/>
</dbReference>
<dbReference type="PANTHER" id="PTHR34236:SF1">
    <property type="entry name" value="DIMETHYL SULFOXIDE REDUCTASE TRANSCRIPTIONAL ACTIVATOR"/>
    <property type="match status" value="1"/>
</dbReference>
<organism evidence="4 5">
    <name type="scientific">Haloferax mucosum ATCC BAA-1512</name>
    <dbReference type="NCBI Taxonomy" id="662479"/>
    <lineage>
        <taxon>Archaea</taxon>
        <taxon>Methanobacteriati</taxon>
        <taxon>Methanobacteriota</taxon>
        <taxon>Stenosarchaea group</taxon>
        <taxon>Halobacteria</taxon>
        <taxon>Halobacteriales</taxon>
        <taxon>Haloferacaceae</taxon>
        <taxon>Haloferax</taxon>
    </lineage>
</organism>
<sequence length="232" mass="25711">MSSVATIRIPASAFVLDDALSRTPALEVRPLQSVQLDRGSLEPLLWIRGADGPTVESWLRDDPSISALSRLFLLSETSPGETASARGGVYRARLSPAVDAVMRVFADNRVCVRRVHGQDGSWTLRVLSEDRGALGSVVDAWQRAGLSHTIERHVDCASLPRSTRFGLTDSQYHTLVTAYKSGYYDIPRETDITSLAERFGISHQATSQRLRRSHRTLVRQTLIDRATPELPF</sequence>
<evidence type="ECO:0000313" key="5">
    <source>
        <dbReference type="Proteomes" id="UP000011550"/>
    </source>
</evidence>